<keyword evidence="4" id="KW-1185">Reference proteome</keyword>
<keyword evidence="1" id="KW-0472">Membrane</keyword>
<feature type="chain" id="PRO_5001730096" description="YHYH domain-containing protein" evidence="2">
    <location>
        <begin position="31"/>
        <end position="423"/>
    </location>
</feature>
<dbReference type="AlphaFoldDB" id="A0A078BC41"/>
<evidence type="ECO:0000256" key="1">
    <source>
        <dbReference type="SAM" id="Phobius"/>
    </source>
</evidence>
<accession>A0A078BC41</accession>
<evidence type="ECO:0000256" key="2">
    <source>
        <dbReference type="SAM" id="SignalP"/>
    </source>
</evidence>
<organism evidence="3 4">
    <name type="scientific">Stylonychia lemnae</name>
    <name type="common">Ciliate</name>
    <dbReference type="NCBI Taxonomy" id="5949"/>
    <lineage>
        <taxon>Eukaryota</taxon>
        <taxon>Sar</taxon>
        <taxon>Alveolata</taxon>
        <taxon>Ciliophora</taxon>
        <taxon>Intramacronucleata</taxon>
        <taxon>Spirotrichea</taxon>
        <taxon>Stichotrichia</taxon>
        <taxon>Sporadotrichida</taxon>
        <taxon>Oxytrichidae</taxon>
        <taxon>Stylonychinae</taxon>
        <taxon>Stylonychia</taxon>
    </lineage>
</organism>
<keyword evidence="1" id="KW-1133">Transmembrane helix</keyword>
<evidence type="ECO:0000313" key="4">
    <source>
        <dbReference type="Proteomes" id="UP000039865"/>
    </source>
</evidence>
<proteinExistence type="predicted"/>
<dbReference type="OrthoDB" id="185085at2759"/>
<keyword evidence="1" id="KW-0812">Transmembrane</keyword>
<gene>
    <name evidence="3" type="primary">Contig12471.g13303</name>
    <name evidence="3" type="ORF">STYLEM_19964</name>
</gene>
<name>A0A078BC41_STYLE</name>
<feature type="signal peptide" evidence="2">
    <location>
        <begin position="1"/>
        <end position="30"/>
    </location>
</feature>
<evidence type="ECO:0000313" key="3">
    <source>
        <dbReference type="EMBL" id="CDW90817.1"/>
    </source>
</evidence>
<evidence type="ECO:0008006" key="5">
    <source>
        <dbReference type="Google" id="ProtNLM"/>
    </source>
</evidence>
<sequence length="423" mass="47081">MSTFRTNQRFISKSAAIALIALGLIKSTVSRNEATPITDSLKDCNMMIRSFEGTYYPTFSASNDIYPYGGTQRFEVVTCSNLGVCPDTVSRTTCSWQRYYSLQCAENQGQTSISAYTNSLPNHCYWGTQYQPYGSRNEFSYYSFSFKFNLPPRQTTGATGLTINQAYYQTTVESQADIDLALCDPNWARTAIIDGAISNTEALGSQQSWTINTGAYPLLRLPSSDQIVGISRNGVFIFSGANENGYDSFFPQAYGVNQNPVKNEFDHCLGLQNTFNTYRYVMFSPCMYDISLRKEAVPCILSPSCNASVIDHAQLYAPRQIKTVLPIGFAKDGRVIYGPYRQDGNLWQPCDVDVCNGRMFGDFYGYVATMFHPYMVGCWGPGNSPNKLTAGCTANPRLCTQATYVNNFMAASVFGILFLFALF</sequence>
<feature type="transmembrane region" description="Helical" evidence="1">
    <location>
        <begin position="404"/>
        <end position="422"/>
    </location>
</feature>
<dbReference type="InParanoid" id="A0A078BC41"/>
<dbReference type="Proteomes" id="UP000039865">
    <property type="component" value="Unassembled WGS sequence"/>
</dbReference>
<protein>
    <recommendedName>
        <fullName evidence="5">YHYH domain-containing protein</fullName>
    </recommendedName>
</protein>
<keyword evidence="2" id="KW-0732">Signal</keyword>
<reference evidence="3 4" key="1">
    <citation type="submission" date="2014-06" db="EMBL/GenBank/DDBJ databases">
        <authorList>
            <person name="Swart Estienne"/>
        </authorList>
    </citation>
    <scope>NUCLEOTIDE SEQUENCE [LARGE SCALE GENOMIC DNA]</scope>
    <source>
        <strain evidence="3 4">130c</strain>
    </source>
</reference>
<dbReference type="EMBL" id="CCKQ01018825">
    <property type="protein sequence ID" value="CDW90817.1"/>
    <property type="molecule type" value="Genomic_DNA"/>
</dbReference>